<dbReference type="RefSeq" id="WP_092998385.1">
    <property type="nucleotide sequence ID" value="NZ_FMWD01000009.1"/>
</dbReference>
<dbReference type="AlphaFoldDB" id="A0A1G5QTD3"/>
<dbReference type="OrthoDB" id="5786415at2"/>
<dbReference type="EMBL" id="FMWD01000009">
    <property type="protein sequence ID" value="SCZ65144.1"/>
    <property type="molecule type" value="Genomic_DNA"/>
</dbReference>
<keyword evidence="3" id="KW-1185">Reference proteome</keyword>
<dbReference type="SUPFAM" id="SSF54523">
    <property type="entry name" value="Pili subunits"/>
    <property type="match status" value="1"/>
</dbReference>
<reference evidence="2 3" key="1">
    <citation type="submission" date="2016-10" db="EMBL/GenBank/DDBJ databases">
        <authorList>
            <person name="de Groot N.N."/>
        </authorList>
    </citation>
    <scope>NUCLEOTIDE SEQUENCE [LARGE SCALE GENOMIC DNA]</scope>
    <source>
        <strain evidence="2 3">HLD2</strain>
    </source>
</reference>
<protein>
    <submittedName>
        <fullName evidence="2">N-terminal methylation site-containing protein</fullName>
    </submittedName>
</protein>
<dbReference type="Proteomes" id="UP000199648">
    <property type="component" value="Unassembled WGS sequence"/>
</dbReference>
<dbReference type="PROSITE" id="PS00409">
    <property type="entry name" value="PROKAR_NTER_METHYL"/>
    <property type="match status" value="1"/>
</dbReference>
<dbReference type="Pfam" id="PF07963">
    <property type="entry name" value="N_methyl"/>
    <property type="match status" value="1"/>
</dbReference>
<evidence type="ECO:0000313" key="2">
    <source>
        <dbReference type="EMBL" id="SCZ65144.1"/>
    </source>
</evidence>
<evidence type="ECO:0000256" key="1">
    <source>
        <dbReference type="SAM" id="Phobius"/>
    </source>
</evidence>
<keyword evidence="1" id="KW-0472">Membrane</keyword>
<dbReference type="NCBIfam" id="TIGR02532">
    <property type="entry name" value="IV_pilin_GFxxxE"/>
    <property type="match status" value="1"/>
</dbReference>
<evidence type="ECO:0000313" key="3">
    <source>
        <dbReference type="Proteomes" id="UP000199648"/>
    </source>
</evidence>
<dbReference type="STRING" id="415747.SAMN03097708_02793"/>
<organism evidence="2 3">
    <name type="scientific">Thiohalomonas denitrificans</name>
    <dbReference type="NCBI Taxonomy" id="415747"/>
    <lineage>
        <taxon>Bacteria</taxon>
        <taxon>Pseudomonadati</taxon>
        <taxon>Pseudomonadota</taxon>
        <taxon>Gammaproteobacteria</taxon>
        <taxon>Thiohalomonadales</taxon>
        <taxon>Thiohalomonadaceae</taxon>
        <taxon>Thiohalomonas</taxon>
    </lineage>
</organism>
<name>A0A1G5QTD3_9GAMM</name>
<proteinExistence type="predicted"/>
<dbReference type="InterPro" id="IPR012902">
    <property type="entry name" value="N_methyl_site"/>
</dbReference>
<keyword evidence="1" id="KW-1133">Transmembrane helix</keyword>
<feature type="transmembrane region" description="Helical" evidence="1">
    <location>
        <begin position="6"/>
        <end position="27"/>
    </location>
</feature>
<dbReference type="Gene3D" id="3.30.700.10">
    <property type="entry name" value="Glycoprotein, Type 4 Pilin"/>
    <property type="match status" value="1"/>
</dbReference>
<sequence length="129" mass="13416">MKTQAGFTLIELVMVIVILGILAATAIPKYVDLQSEAGAAAAEGVLGSARSAASINYATNLTKGTSSYITTDQTLQNAMDAFPTECDDGTGTDKDITCSFGGKDYLMVITQEENATQPALITASGSNWP</sequence>
<keyword evidence="1" id="KW-0812">Transmembrane</keyword>
<gene>
    <name evidence="2" type="ORF">SAMN03097708_02793</name>
</gene>
<accession>A0A1G5QTD3</accession>
<dbReference type="InterPro" id="IPR045584">
    <property type="entry name" value="Pilin-like"/>
</dbReference>